<dbReference type="Proteomes" id="UP000677668">
    <property type="component" value="Chromosome 2"/>
</dbReference>
<evidence type="ECO:0000313" key="6">
    <source>
        <dbReference type="Proteomes" id="UP000677668"/>
    </source>
</evidence>
<evidence type="ECO:0000256" key="2">
    <source>
        <dbReference type="ARBA" id="ARBA00023054"/>
    </source>
</evidence>
<dbReference type="Gene3D" id="2.40.30.170">
    <property type="match status" value="1"/>
</dbReference>
<keyword evidence="6" id="KW-1185">Reference proteome</keyword>
<organism evidence="5 6">
    <name type="scientific">Chloracidobacterium sp. N</name>
    <dbReference type="NCBI Taxonomy" id="2821540"/>
    <lineage>
        <taxon>Bacteria</taxon>
        <taxon>Pseudomonadati</taxon>
        <taxon>Acidobacteriota</taxon>
        <taxon>Terriglobia</taxon>
        <taxon>Terriglobales</taxon>
        <taxon>Acidobacteriaceae</taxon>
        <taxon>Chloracidobacterium</taxon>
        <taxon>Chloracidobacterium aggregatum</taxon>
    </lineage>
</organism>
<evidence type="ECO:0000313" key="5">
    <source>
        <dbReference type="EMBL" id="QUV95023.1"/>
    </source>
</evidence>
<dbReference type="Pfam" id="PF25881">
    <property type="entry name" value="HH_YBHG"/>
    <property type="match status" value="1"/>
</dbReference>
<keyword evidence="2 3" id="KW-0175">Coiled coil</keyword>
<dbReference type="InterPro" id="IPR059052">
    <property type="entry name" value="HH_YbhG-like"/>
</dbReference>
<name>A0ABX8B1Z2_9BACT</name>
<sequence length="351" mass="38597">MKFQVWTLPLVTVAALSYAGYSVYVSQPVRTAERPPAPPPRAVHARSVAGVGLIEASSENIAINTPVAGLVMRVFVAVGDRVKPGDRLFELDGRDLQAELLVRRQSLAVARARLERLEQAPWSADRPALAARVQETAAQLADAEGNLKRIEQVADQRAVRTEEVEQRRFAVAAAKARHEEAQAQLARLEAGTWKADLDVARSEVKLAEAHVKRIETDLERLTIRALTDGTILQCNVHPGEYAQAGQLTKPLLILGSADQLHVRVEIDENEAHKVRPGSKAVGYLRGQANVALPLEFVRQEPLVIPKKSLTGDATERVDTRVFQVIYRVTTKDTPIFVGQQMDVYIDQGGQP</sequence>
<evidence type="ECO:0000256" key="3">
    <source>
        <dbReference type="SAM" id="Coils"/>
    </source>
</evidence>
<dbReference type="InterPro" id="IPR050465">
    <property type="entry name" value="UPF0194_transport"/>
</dbReference>
<dbReference type="RefSeq" id="WP_211423265.1">
    <property type="nucleotide sequence ID" value="NZ_CP072643.1"/>
</dbReference>
<dbReference type="PANTHER" id="PTHR32347">
    <property type="entry name" value="EFFLUX SYSTEM COMPONENT YKNX-RELATED"/>
    <property type="match status" value="1"/>
</dbReference>
<dbReference type="PANTHER" id="PTHR32347:SF27">
    <property type="entry name" value="RND EFFLUX PUMP MEMBRANE FUSION PROTEIN BARREL-SANDWICH DOMAIN-CONTAINING PROTEIN"/>
    <property type="match status" value="1"/>
</dbReference>
<dbReference type="Gene3D" id="1.10.287.470">
    <property type="entry name" value="Helix hairpin bin"/>
    <property type="match status" value="2"/>
</dbReference>
<evidence type="ECO:0000259" key="4">
    <source>
        <dbReference type="Pfam" id="PF25881"/>
    </source>
</evidence>
<comment type="subcellular location">
    <subcellularLocation>
        <location evidence="1">Cell envelope</location>
    </subcellularLocation>
</comment>
<proteinExistence type="predicted"/>
<accession>A0ABX8B1Z2</accession>
<dbReference type="EMBL" id="CP072643">
    <property type="protein sequence ID" value="QUV95023.1"/>
    <property type="molecule type" value="Genomic_DNA"/>
</dbReference>
<feature type="coiled-coil region" evidence="3">
    <location>
        <begin position="133"/>
        <end position="224"/>
    </location>
</feature>
<protein>
    <submittedName>
        <fullName evidence="5">Biotin/lipoyl-binding protein</fullName>
    </submittedName>
</protein>
<dbReference type="Gene3D" id="2.40.50.100">
    <property type="match status" value="2"/>
</dbReference>
<feature type="domain" description="YbhG-like alpha-helical hairpin" evidence="4">
    <location>
        <begin position="91"/>
        <end position="219"/>
    </location>
</feature>
<gene>
    <name evidence="5" type="ORF">J8C05_13420</name>
</gene>
<reference evidence="5 6" key="1">
    <citation type="submission" date="2021-03" db="EMBL/GenBank/DDBJ databases">
        <title>Genomic and phenotypic characterization of Chloracidobacterium isolates provides evidence for multiple species.</title>
        <authorList>
            <person name="Saini M.K."/>
            <person name="Costas A.M.G."/>
            <person name="Tank M."/>
            <person name="Bryant D.A."/>
        </authorList>
    </citation>
    <scope>NUCLEOTIDE SEQUENCE [LARGE SCALE GENOMIC DNA]</scope>
    <source>
        <strain evidence="5 6">N</strain>
    </source>
</reference>
<dbReference type="SUPFAM" id="SSF111369">
    <property type="entry name" value="HlyD-like secretion proteins"/>
    <property type="match status" value="2"/>
</dbReference>
<evidence type="ECO:0000256" key="1">
    <source>
        <dbReference type="ARBA" id="ARBA00004196"/>
    </source>
</evidence>